<dbReference type="EMBL" id="JAPCWZ010000009">
    <property type="protein sequence ID" value="KAK8852085.1"/>
    <property type="molecule type" value="Genomic_DNA"/>
</dbReference>
<accession>A0ABR2HTB7</accession>
<dbReference type="Gene3D" id="3.40.50.300">
    <property type="entry name" value="P-loop containing nucleotide triphosphate hydrolases"/>
    <property type="match status" value="1"/>
</dbReference>
<comment type="caution">
    <text evidence="1">The sequence shown here is derived from an EMBL/GenBank/DDBJ whole genome shotgun (WGS) entry which is preliminary data.</text>
</comment>
<dbReference type="SUPFAM" id="SSF52540">
    <property type="entry name" value="P-loop containing nucleoside triphosphate hydrolases"/>
    <property type="match status" value="1"/>
</dbReference>
<dbReference type="InterPro" id="IPR027417">
    <property type="entry name" value="P-loop_NTPase"/>
</dbReference>
<protein>
    <submittedName>
        <fullName evidence="1">NAD dependent epimerase/dehydratase</fullName>
    </submittedName>
</protein>
<dbReference type="Pfam" id="PF17784">
    <property type="entry name" value="Sulfotransfer_4"/>
    <property type="match status" value="1"/>
</dbReference>
<keyword evidence="2" id="KW-1185">Reference proteome</keyword>
<sequence length="279" mass="31565">MSETTPIAGSPQIINAGLFKMGTRSMAEAYKILGYRTHHGMDDVWGGNPWEGMERGAEATWPAFANPGKKAAAEKPPARFTREQWDEVWGGWDAITDVASPFTEELIQIYPDAKVVVVQRDFNTWWPSVKTGVLDPIFDWTFDMMLLVIAIPPVTASRAMMRGFFGATRGADIDEQMARDGYDRYYRCVRELLPEEGPGSRRLEYKMGSGWEPLCAFLGKEVPDVPFPRVNEAEQFTKDRIKEYNVTVQKTWAAIKPWAFTVLSVGVVAAAIKYRYYRA</sequence>
<dbReference type="InterPro" id="IPR040632">
    <property type="entry name" value="Sulfotransfer_4"/>
</dbReference>
<evidence type="ECO:0000313" key="2">
    <source>
        <dbReference type="Proteomes" id="UP001390339"/>
    </source>
</evidence>
<dbReference type="Proteomes" id="UP001390339">
    <property type="component" value="Unassembled WGS sequence"/>
</dbReference>
<dbReference type="PANTHER" id="PTHR36978:SF4">
    <property type="entry name" value="P-LOOP CONTAINING NUCLEOSIDE TRIPHOSPHATE HYDROLASE PROTEIN"/>
    <property type="match status" value="1"/>
</dbReference>
<organism evidence="1 2">
    <name type="scientific">Apiospora arundinis</name>
    <dbReference type="NCBI Taxonomy" id="335852"/>
    <lineage>
        <taxon>Eukaryota</taxon>
        <taxon>Fungi</taxon>
        <taxon>Dikarya</taxon>
        <taxon>Ascomycota</taxon>
        <taxon>Pezizomycotina</taxon>
        <taxon>Sordariomycetes</taxon>
        <taxon>Xylariomycetidae</taxon>
        <taxon>Amphisphaeriales</taxon>
        <taxon>Apiosporaceae</taxon>
        <taxon>Apiospora</taxon>
    </lineage>
</organism>
<evidence type="ECO:0000313" key="1">
    <source>
        <dbReference type="EMBL" id="KAK8852085.1"/>
    </source>
</evidence>
<name>A0ABR2HTB7_9PEZI</name>
<reference evidence="1 2" key="1">
    <citation type="journal article" date="2024" name="IMA Fungus">
        <title>Apiospora arundinis, a panoply of carbohydrate-active enzymes and secondary metabolites.</title>
        <authorList>
            <person name="Sorensen T."/>
            <person name="Petersen C."/>
            <person name="Muurmann A.T."/>
            <person name="Christiansen J.V."/>
            <person name="Brundto M.L."/>
            <person name="Overgaard C.K."/>
            <person name="Boysen A.T."/>
            <person name="Wollenberg R.D."/>
            <person name="Larsen T.O."/>
            <person name="Sorensen J.L."/>
            <person name="Nielsen K.L."/>
            <person name="Sondergaard T.E."/>
        </authorList>
    </citation>
    <scope>NUCLEOTIDE SEQUENCE [LARGE SCALE GENOMIC DNA]</scope>
    <source>
        <strain evidence="1 2">AAU 773</strain>
    </source>
</reference>
<gene>
    <name evidence="1" type="ORF">PGQ11_014564</name>
</gene>
<proteinExistence type="predicted"/>
<dbReference type="PANTHER" id="PTHR36978">
    <property type="entry name" value="P-LOOP CONTAINING NUCLEOTIDE TRIPHOSPHATE HYDROLASE"/>
    <property type="match status" value="1"/>
</dbReference>